<dbReference type="Proteomes" id="UP000523007">
    <property type="component" value="Unassembled WGS sequence"/>
</dbReference>
<evidence type="ECO:0000313" key="3">
    <source>
        <dbReference type="Proteomes" id="UP000523007"/>
    </source>
</evidence>
<evidence type="ECO:0000256" key="1">
    <source>
        <dbReference type="SAM" id="MobiDB-lite"/>
    </source>
</evidence>
<dbReference type="RefSeq" id="WP_184578549.1">
    <property type="nucleotide sequence ID" value="NZ_JACHJT010000001.1"/>
</dbReference>
<proteinExistence type="predicted"/>
<gene>
    <name evidence="2" type="ORF">F4561_002623</name>
</gene>
<protein>
    <submittedName>
        <fullName evidence="2">Uncharacterized protein</fullName>
    </submittedName>
</protein>
<sequence length="98" mass="10673">MTARRAIVWIVCCDAPDCDQIAAPVIDRIALRPGERDGRWLQLTQIGHALAVAEPRGWTSRQGGVGGRPKDYCPDHAHMAGPRRDGPLITDAHLPDDA</sequence>
<dbReference type="AlphaFoldDB" id="A0A7W7RGY8"/>
<name>A0A7W7RGY8_9ACTN</name>
<feature type="region of interest" description="Disordered" evidence="1">
    <location>
        <begin position="58"/>
        <end position="98"/>
    </location>
</feature>
<accession>A0A7W7RGY8</accession>
<dbReference type="EMBL" id="JACHJT010000001">
    <property type="protein sequence ID" value="MBB4931803.1"/>
    <property type="molecule type" value="Genomic_DNA"/>
</dbReference>
<comment type="caution">
    <text evidence="2">The sequence shown here is derived from an EMBL/GenBank/DDBJ whole genome shotgun (WGS) entry which is preliminary data.</text>
</comment>
<feature type="compositionally biased region" description="Basic and acidic residues" evidence="1">
    <location>
        <begin position="68"/>
        <end position="86"/>
    </location>
</feature>
<evidence type="ECO:0000313" key="2">
    <source>
        <dbReference type="EMBL" id="MBB4931803.1"/>
    </source>
</evidence>
<organism evidence="2 3">
    <name type="scientific">Lipingzhangella halophila</name>
    <dbReference type="NCBI Taxonomy" id="1783352"/>
    <lineage>
        <taxon>Bacteria</taxon>
        <taxon>Bacillati</taxon>
        <taxon>Actinomycetota</taxon>
        <taxon>Actinomycetes</taxon>
        <taxon>Streptosporangiales</taxon>
        <taxon>Nocardiopsidaceae</taxon>
        <taxon>Lipingzhangella</taxon>
    </lineage>
</organism>
<reference evidence="2 3" key="1">
    <citation type="submission" date="2020-08" db="EMBL/GenBank/DDBJ databases">
        <title>Sequencing the genomes of 1000 actinobacteria strains.</title>
        <authorList>
            <person name="Klenk H.-P."/>
        </authorList>
    </citation>
    <scope>NUCLEOTIDE SEQUENCE [LARGE SCALE GENOMIC DNA]</scope>
    <source>
        <strain evidence="2 3">DSM 102030</strain>
    </source>
</reference>
<keyword evidence="3" id="KW-1185">Reference proteome</keyword>